<dbReference type="AlphaFoldDB" id="A0AAD9YVV1"/>
<accession>A0AAD9YVV1</accession>
<organism evidence="2 3">
    <name type="scientific">Lepraria neglecta</name>
    <dbReference type="NCBI Taxonomy" id="209136"/>
    <lineage>
        <taxon>Eukaryota</taxon>
        <taxon>Fungi</taxon>
        <taxon>Dikarya</taxon>
        <taxon>Ascomycota</taxon>
        <taxon>Pezizomycotina</taxon>
        <taxon>Lecanoromycetes</taxon>
        <taxon>OSLEUM clade</taxon>
        <taxon>Lecanoromycetidae</taxon>
        <taxon>Lecanorales</taxon>
        <taxon>Lecanorineae</taxon>
        <taxon>Stereocaulaceae</taxon>
        <taxon>Lepraria</taxon>
    </lineage>
</organism>
<feature type="compositionally biased region" description="Polar residues" evidence="1">
    <location>
        <begin position="278"/>
        <end position="287"/>
    </location>
</feature>
<evidence type="ECO:0000256" key="1">
    <source>
        <dbReference type="SAM" id="MobiDB-lite"/>
    </source>
</evidence>
<feature type="compositionally biased region" description="Low complexity" evidence="1">
    <location>
        <begin position="409"/>
        <end position="422"/>
    </location>
</feature>
<comment type="caution">
    <text evidence="2">The sequence shown here is derived from an EMBL/GenBank/DDBJ whole genome shotgun (WGS) entry which is preliminary data.</text>
</comment>
<feature type="region of interest" description="Disordered" evidence="1">
    <location>
        <begin position="231"/>
        <end position="449"/>
    </location>
</feature>
<gene>
    <name evidence="2" type="ORF">OEA41_010065</name>
</gene>
<reference evidence="2" key="1">
    <citation type="submission" date="2022-11" db="EMBL/GenBank/DDBJ databases">
        <title>Chromosomal genome sequence assembly and mating type (MAT) locus characterization of the leprose asexual lichenized fungus Lepraria neglecta (Nyl.) Erichsen.</title>
        <authorList>
            <person name="Allen J.L."/>
            <person name="Pfeffer B."/>
        </authorList>
    </citation>
    <scope>NUCLEOTIDE SEQUENCE</scope>
    <source>
        <strain evidence="2">Allen 5258</strain>
    </source>
</reference>
<dbReference type="EMBL" id="JASNWA010000011">
    <property type="protein sequence ID" value="KAK3166940.1"/>
    <property type="molecule type" value="Genomic_DNA"/>
</dbReference>
<proteinExistence type="predicted"/>
<feature type="compositionally biased region" description="Polar residues" evidence="1">
    <location>
        <begin position="1"/>
        <end position="19"/>
    </location>
</feature>
<feature type="compositionally biased region" description="Polar residues" evidence="1">
    <location>
        <begin position="187"/>
        <end position="200"/>
    </location>
</feature>
<feature type="compositionally biased region" description="Low complexity" evidence="1">
    <location>
        <begin position="318"/>
        <end position="327"/>
    </location>
</feature>
<feature type="compositionally biased region" description="Polar residues" evidence="1">
    <location>
        <begin position="294"/>
        <end position="312"/>
    </location>
</feature>
<dbReference type="Proteomes" id="UP001276659">
    <property type="component" value="Unassembled WGS sequence"/>
</dbReference>
<keyword evidence="3" id="KW-1185">Reference proteome</keyword>
<feature type="compositionally biased region" description="Polar residues" evidence="1">
    <location>
        <begin position="395"/>
        <end position="408"/>
    </location>
</feature>
<feature type="compositionally biased region" description="Polar residues" evidence="1">
    <location>
        <begin position="251"/>
        <end position="261"/>
    </location>
</feature>
<evidence type="ECO:0000313" key="3">
    <source>
        <dbReference type="Proteomes" id="UP001276659"/>
    </source>
</evidence>
<protein>
    <submittedName>
        <fullName evidence="2">Uncharacterized protein</fullName>
    </submittedName>
</protein>
<name>A0AAD9YVV1_9LECA</name>
<sequence length="449" mass="48396">MSYYEAQSWQIPARQTSWDQPPPPSRSGMISANVLESRAWFDGYAGTSSAMQHEDAAAFDTQIEEVDRAVENINKGGKLFTPPVSRRDSLPAIGGPRPFSDFGTNTASPSRYFKVADNQLPDPRMGGMGQRHSISDYEQLRPQSGSNLQSFYANQRHQPRPNEAEQMLQAKRRMAAQRERELRNYHQEQQYNRSVLSDVSTHGKSDRAISPNTMNEEDRRELIARQHRALYGNESSPYYEGGNFGDESHTPRPSNPTSGNTSAGGRGPSPRVYDAYQMGQSQAQSTIAEAGGQLNANDSAQKGPSPNPQQQRSRADSNDSPASNPPSQNFSLFESAAQQSSRTSTSSPGGSPPRQGKTSAPGVAPIGTRPAHSQTSNPAVTKAPSPSPLGYGFSPNDSLNANSNANERSTSSNSNPNPSSGNKDSGMGAWGSGSGVWGNKSSLQASVWG</sequence>
<feature type="region of interest" description="Disordered" evidence="1">
    <location>
        <begin position="1"/>
        <end position="28"/>
    </location>
</feature>
<feature type="region of interest" description="Disordered" evidence="1">
    <location>
        <begin position="185"/>
        <end position="218"/>
    </location>
</feature>
<feature type="compositionally biased region" description="Low complexity" evidence="1">
    <location>
        <begin position="335"/>
        <end position="356"/>
    </location>
</feature>
<feature type="region of interest" description="Disordered" evidence="1">
    <location>
        <begin position="77"/>
        <end position="106"/>
    </location>
</feature>
<feature type="compositionally biased region" description="Polar residues" evidence="1">
    <location>
        <begin position="439"/>
        <end position="449"/>
    </location>
</feature>
<evidence type="ECO:0000313" key="2">
    <source>
        <dbReference type="EMBL" id="KAK3166940.1"/>
    </source>
</evidence>